<sequence>MDGGEFPQAEPPPTGSLIYSPPGVQGSMLHYPWLGPFPPSYPAFSHTAPFLSPSFLVGQGGYSSSPSFLPKRDFPQVRDPQLPSVSPRARPHLPQVPVSPSSPCPHLPMSPCPPPPRAPHLPAGRGERAESWRGRGYAEKALRGGATRRQPPWGGAGAELAVSARPCPQGALTHGDRRATESRDLSKYNFENKYGKRALSCVLATVQSHADSPVPLPRGYPGGDAAFFRDMKQGLLSVGIGGRESRSGGLDMEKDCSITKFLNRILGLEVHKQNALFQYFSDTFDHLIDRDKKEGKYDLGILDLAPGVDEIYEESQQVFQTPGHPQDGQVVLYKVTVDRGLRWEQAFAKSLELTGPHDGFYLSYKARGNQPSCLLAEQNRGKLFTVYKPNIGRQSQLETHDSLGRRFHQVPAEEAREHWENSFNFSLTQCSHVAWNRQCRLAQEGRECSQGLRLRHHYVLCGALLRVWGRVAAVMAEVTGSNHLQIVRLKTKDQKKQVGIKVPEVCVRRVLRELQLMDADVKRKNARPPPPCPPALGPHPEVLDLTHSPPAARPPPFAFPPALLEPDINYKEVLEEMLRFQAEPRASGAERGSVIQFGPPFPEAAATGRAGGPADY</sequence>
<evidence type="ECO:0000313" key="5">
    <source>
        <dbReference type="RefSeq" id="XP_060038209.1"/>
    </source>
</evidence>
<evidence type="ECO:0000259" key="3">
    <source>
        <dbReference type="Pfam" id="PF25373"/>
    </source>
</evidence>
<reference evidence="5" key="1">
    <citation type="submission" date="2025-08" db="UniProtKB">
        <authorList>
            <consortium name="RefSeq"/>
        </authorList>
    </citation>
    <scope>IDENTIFICATION</scope>
</reference>
<proteinExistence type="predicted"/>
<protein>
    <submittedName>
        <fullName evidence="5">Protein strawberry notch homolog 2</fullName>
    </submittedName>
</protein>
<evidence type="ECO:0000256" key="1">
    <source>
        <dbReference type="SAM" id="MobiDB-lite"/>
    </source>
</evidence>
<dbReference type="InterPro" id="IPR026937">
    <property type="entry name" value="SBNO_Helicase_C_dom"/>
</dbReference>
<dbReference type="Pfam" id="PF13871">
    <property type="entry name" value="Helicase_C_4"/>
    <property type="match status" value="1"/>
</dbReference>
<dbReference type="PANTHER" id="PTHR12706">
    <property type="entry name" value="STRAWBERRY NOTCH-RELATED"/>
    <property type="match status" value="1"/>
</dbReference>
<accession>A0ABM3WNR9</accession>
<dbReference type="Pfam" id="PF25373">
    <property type="entry name" value="SBNO"/>
    <property type="match status" value="1"/>
</dbReference>
<dbReference type="GeneID" id="103115108"/>
<name>A0ABM3WNR9_ERIEU</name>
<feature type="region of interest" description="Disordered" evidence="1">
    <location>
        <begin position="585"/>
        <end position="616"/>
    </location>
</feature>
<dbReference type="InterPro" id="IPR057332">
    <property type="entry name" value="SBNO_a/b_dom"/>
</dbReference>
<feature type="compositionally biased region" description="Pro residues" evidence="1">
    <location>
        <begin position="100"/>
        <end position="119"/>
    </location>
</feature>
<dbReference type="Proteomes" id="UP001652624">
    <property type="component" value="Chromosome 23"/>
</dbReference>
<feature type="domain" description="SBNO alpha/beta" evidence="3">
    <location>
        <begin position="341"/>
        <end position="453"/>
    </location>
</feature>
<keyword evidence="4" id="KW-1185">Reference proteome</keyword>
<evidence type="ECO:0000313" key="4">
    <source>
        <dbReference type="Proteomes" id="UP001652624"/>
    </source>
</evidence>
<dbReference type="PANTHER" id="PTHR12706:SF5">
    <property type="entry name" value="PROTEIN STRAWBERRY NOTCH HOMOLOG 2"/>
    <property type="match status" value="1"/>
</dbReference>
<gene>
    <name evidence="5" type="primary">SBNO2</name>
</gene>
<feature type="region of interest" description="Disordered" evidence="1">
    <location>
        <begin position="1"/>
        <end position="21"/>
    </location>
</feature>
<evidence type="ECO:0000259" key="2">
    <source>
        <dbReference type="Pfam" id="PF13871"/>
    </source>
</evidence>
<feature type="domain" description="Strawberry notch helicase C" evidence="2">
    <location>
        <begin position="170"/>
        <end position="303"/>
    </location>
</feature>
<dbReference type="RefSeq" id="XP_060038209.1">
    <property type="nucleotide sequence ID" value="XM_060182226.1"/>
</dbReference>
<organism evidence="4 5">
    <name type="scientific">Erinaceus europaeus</name>
    <name type="common">Western European hedgehog</name>
    <dbReference type="NCBI Taxonomy" id="9365"/>
    <lineage>
        <taxon>Eukaryota</taxon>
        <taxon>Metazoa</taxon>
        <taxon>Chordata</taxon>
        <taxon>Craniata</taxon>
        <taxon>Vertebrata</taxon>
        <taxon>Euteleostomi</taxon>
        <taxon>Mammalia</taxon>
        <taxon>Eutheria</taxon>
        <taxon>Laurasiatheria</taxon>
        <taxon>Eulipotyphla</taxon>
        <taxon>Erinaceidae</taxon>
        <taxon>Erinaceinae</taxon>
        <taxon>Erinaceus</taxon>
    </lineage>
</organism>
<feature type="region of interest" description="Disordered" evidence="1">
    <location>
        <begin position="66"/>
        <end position="133"/>
    </location>
</feature>
<dbReference type="InterPro" id="IPR026741">
    <property type="entry name" value="SNO"/>
</dbReference>